<protein>
    <submittedName>
        <fullName evidence="2">Uncharacterized protein</fullName>
    </submittedName>
</protein>
<evidence type="ECO:0000313" key="2">
    <source>
        <dbReference type="EMBL" id="KAL2750514.1"/>
    </source>
</evidence>
<feature type="compositionally biased region" description="Basic and acidic residues" evidence="1">
    <location>
        <begin position="52"/>
        <end position="80"/>
    </location>
</feature>
<accession>A0ABD2D0L4</accession>
<dbReference type="AlphaFoldDB" id="A0ABD2D0L4"/>
<feature type="region of interest" description="Disordered" evidence="1">
    <location>
        <begin position="1"/>
        <end position="111"/>
    </location>
</feature>
<name>A0ABD2D0L4_VESMC</name>
<feature type="compositionally biased region" description="Basic and acidic residues" evidence="1">
    <location>
        <begin position="16"/>
        <end position="25"/>
    </location>
</feature>
<proteinExistence type="predicted"/>
<gene>
    <name evidence="2" type="ORF">V1477_001304</name>
</gene>
<reference evidence="2 3" key="1">
    <citation type="journal article" date="2024" name="Ann. Entomol. Soc. Am.">
        <title>Genomic analyses of the southern and eastern yellowjacket wasps (Hymenoptera: Vespidae) reveal evolutionary signatures of social life.</title>
        <authorList>
            <person name="Catto M.A."/>
            <person name="Caine P.B."/>
            <person name="Orr S.E."/>
            <person name="Hunt B.G."/>
            <person name="Goodisman M.A.D."/>
        </authorList>
    </citation>
    <scope>NUCLEOTIDE SEQUENCE [LARGE SCALE GENOMIC DNA]</scope>
    <source>
        <strain evidence="2">232</strain>
        <tissue evidence="2">Head and thorax</tissue>
    </source>
</reference>
<comment type="caution">
    <text evidence="2">The sequence shown here is derived from an EMBL/GenBank/DDBJ whole genome shotgun (WGS) entry which is preliminary data.</text>
</comment>
<sequence>QDDPGCTREGCLQGVSREEERKDEEVLGLALREEEEKEEEEEEKDKKRKKGREKEKGKERMKRHETEWRRGERRRLESRKCGTLRNGRGCKETGGPKGATTVESRGINPYPQLPFVLGVAWSTC</sequence>
<keyword evidence="3" id="KW-1185">Reference proteome</keyword>
<dbReference type="Proteomes" id="UP001607303">
    <property type="component" value="Unassembled WGS sequence"/>
</dbReference>
<organism evidence="2 3">
    <name type="scientific">Vespula maculifrons</name>
    <name type="common">Eastern yellow jacket</name>
    <name type="synonym">Wasp</name>
    <dbReference type="NCBI Taxonomy" id="7453"/>
    <lineage>
        <taxon>Eukaryota</taxon>
        <taxon>Metazoa</taxon>
        <taxon>Ecdysozoa</taxon>
        <taxon>Arthropoda</taxon>
        <taxon>Hexapoda</taxon>
        <taxon>Insecta</taxon>
        <taxon>Pterygota</taxon>
        <taxon>Neoptera</taxon>
        <taxon>Endopterygota</taxon>
        <taxon>Hymenoptera</taxon>
        <taxon>Apocrita</taxon>
        <taxon>Aculeata</taxon>
        <taxon>Vespoidea</taxon>
        <taxon>Vespidae</taxon>
        <taxon>Vespinae</taxon>
        <taxon>Vespula</taxon>
    </lineage>
</organism>
<evidence type="ECO:0000313" key="3">
    <source>
        <dbReference type="Proteomes" id="UP001607303"/>
    </source>
</evidence>
<dbReference type="EMBL" id="JAYRBN010000010">
    <property type="protein sequence ID" value="KAL2750514.1"/>
    <property type="molecule type" value="Genomic_DNA"/>
</dbReference>
<feature type="non-terminal residue" evidence="2">
    <location>
        <position position="1"/>
    </location>
</feature>
<evidence type="ECO:0000256" key="1">
    <source>
        <dbReference type="SAM" id="MobiDB-lite"/>
    </source>
</evidence>
<feature type="compositionally biased region" description="Acidic residues" evidence="1">
    <location>
        <begin position="33"/>
        <end position="43"/>
    </location>
</feature>